<dbReference type="AlphaFoldDB" id="A0A7J8DXL2"/>
<evidence type="ECO:0000313" key="1">
    <source>
        <dbReference type="EMBL" id="KAF6427883.1"/>
    </source>
</evidence>
<organism evidence="1 2">
    <name type="scientific">Rousettus aegyptiacus</name>
    <name type="common">Egyptian fruit bat</name>
    <name type="synonym">Pteropus aegyptiacus</name>
    <dbReference type="NCBI Taxonomy" id="9407"/>
    <lineage>
        <taxon>Eukaryota</taxon>
        <taxon>Metazoa</taxon>
        <taxon>Chordata</taxon>
        <taxon>Craniata</taxon>
        <taxon>Vertebrata</taxon>
        <taxon>Euteleostomi</taxon>
        <taxon>Mammalia</taxon>
        <taxon>Eutheria</taxon>
        <taxon>Laurasiatheria</taxon>
        <taxon>Chiroptera</taxon>
        <taxon>Yinpterochiroptera</taxon>
        <taxon>Pteropodoidea</taxon>
        <taxon>Pteropodidae</taxon>
        <taxon>Rousettinae</taxon>
        <taxon>Rousettus</taxon>
    </lineage>
</organism>
<keyword evidence="2" id="KW-1185">Reference proteome</keyword>
<accession>A0A7J8DXL2</accession>
<evidence type="ECO:0000313" key="2">
    <source>
        <dbReference type="Proteomes" id="UP000593571"/>
    </source>
</evidence>
<proteinExistence type="predicted"/>
<comment type="caution">
    <text evidence="1">The sequence shown here is derived from an EMBL/GenBank/DDBJ whole genome shotgun (WGS) entry which is preliminary data.</text>
</comment>
<sequence length="171" mass="18851">MFAETKEMPGLGEHWYWWEMMVCSRRGSVINTLRQKSQPASRCQCKLGIATGVMERSYYKPPWLHPCTLLLPAPGQNKCQLGTSHPHIGLHGTEWLLIPAPAALLKLLPPVPDCSPWKIDEVLSSSAGVRCKEPGSFLSPLASFLGYCVSTLARFSMETSPVPIPTHGLPL</sequence>
<gene>
    <name evidence="1" type="ORF">HJG63_008366</name>
</gene>
<dbReference type="EMBL" id="JACASE010000011">
    <property type="protein sequence ID" value="KAF6427883.1"/>
    <property type="molecule type" value="Genomic_DNA"/>
</dbReference>
<dbReference type="Proteomes" id="UP000593571">
    <property type="component" value="Unassembled WGS sequence"/>
</dbReference>
<name>A0A7J8DXL2_ROUAE</name>
<reference evidence="1 2" key="1">
    <citation type="journal article" date="2020" name="Nature">
        <title>Six reference-quality genomes reveal evolution of bat adaptations.</title>
        <authorList>
            <person name="Jebb D."/>
            <person name="Huang Z."/>
            <person name="Pippel M."/>
            <person name="Hughes G.M."/>
            <person name="Lavrichenko K."/>
            <person name="Devanna P."/>
            <person name="Winkler S."/>
            <person name="Jermiin L.S."/>
            <person name="Skirmuntt E.C."/>
            <person name="Katzourakis A."/>
            <person name="Burkitt-Gray L."/>
            <person name="Ray D.A."/>
            <person name="Sullivan K.A.M."/>
            <person name="Roscito J.G."/>
            <person name="Kirilenko B.M."/>
            <person name="Davalos L.M."/>
            <person name="Corthals A.P."/>
            <person name="Power M.L."/>
            <person name="Jones G."/>
            <person name="Ransome R.D."/>
            <person name="Dechmann D.K.N."/>
            <person name="Locatelli A.G."/>
            <person name="Puechmaille S.J."/>
            <person name="Fedrigo O."/>
            <person name="Jarvis E.D."/>
            <person name="Hiller M."/>
            <person name="Vernes S.C."/>
            <person name="Myers E.W."/>
            <person name="Teeling E.C."/>
        </authorList>
    </citation>
    <scope>NUCLEOTIDE SEQUENCE [LARGE SCALE GENOMIC DNA]</scope>
    <source>
        <strain evidence="1">MRouAeg1</strain>
        <tissue evidence="1">Muscle</tissue>
    </source>
</reference>
<protein>
    <submittedName>
        <fullName evidence="1">Uncharacterized protein</fullName>
    </submittedName>
</protein>